<keyword evidence="4 6" id="KW-0472">Membrane</keyword>
<sequence>MAPTQHTPTQVSLDRAHQSAPPAPPAPNHRATRLPPQQQHSRRRRRLNPFIHSNYYVEAQHHEFLRDKAEKLRYITHRLDKNGFDVRVFLVAASGFLTDSYILFVTNTVIPSIMYVYMHDDPREAATFELWMNLSSLIGSIVGQIVFGILADIYGRTTLYGWELVIVIFATFGFAFTSEGITPVVGTSRVPSLDLKSAFYGWRFLTGCGIGAEYPLSAVLTAEWASVNHRGQMLAAVFAMQPLGQLFAALAGFFAIGIVDHKYDVQSDIRRTGGVYTDSSRVAIDRVWRGVVLFGAVPSIIALLFRFYLPDPGRYTLEVQEDIDRAVKDTDTAIEKNAFWSWSRTFWPWRKRLPEEGEIELSNCHEPRRGTEETADSGSTQPAEAEDRAQSLSDLWIYLWEERNWTLLFGTCTTWLLLDVVFYGLGISSPHTLAVVWASRQAPDMGIDKVGPWNPDPTNPSDTIVDVLKRNSSRLIYTSVIGSLFGSVALVLTINWVRRKWLLQWSFLVIAIFLIATGVSMRLAFASNKWGVTCAFYVICQVLFNYGPNTLTFLIPAEIFPTRYRCTLHGLSAASGKLGSVLIQVILHQVIRKEFDQDAFQRKAMKLSWTLIAFSGVMALGFPVTRIFMPDVQREQRNEDKTLIDKSLEDLAPGFEAAEWDNQLLGALWFRKHWPSLLRRRGPDDQVARSPSSSNVSQISAEPELTHSQAVSAGHEQSAADHLSITSVLQSSQLSSVP</sequence>
<accession>A0A1Y1YLE0</accession>
<name>A0A1Y1YLE0_9PLEO</name>
<protein>
    <submittedName>
        <fullName evidence="8">Major facilitator superfamily domain-containing protein</fullName>
    </submittedName>
</protein>
<feature type="transmembrane region" description="Helical" evidence="6">
    <location>
        <begin position="530"/>
        <end position="547"/>
    </location>
</feature>
<comment type="caution">
    <text evidence="8">The sequence shown here is derived from an EMBL/GenBank/DDBJ whole genome shotgun (WGS) entry which is preliminary data.</text>
</comment>
<feature type="transmembrane region" description="Helical" evidence="6">
    <location>
        <begin position="162"/>
        <end position="181"/>
    </location>
</feature>
<keyword evidence="2 6" id="KW-0812">Transmembrane</keyword>
<dbReference type="PANTHER" id="PTHR24064">
    <property type="entry name" value="SOLUTE CARRIER FAMILY 22 MEMBER"/>
    <property type="match status" value="1"/>
</dbReference>
<feature type="region of interest" description="Disordered" evidence="5">
    <location>
        <begin position="1"/>
        <end position="44"/>
    </location>
</feature>
<proteinExistence type="predicted"/>
<organism evidence="8 9">
    <name type="scientific">Clohesyomyces aquaticus</name>
    <dbReference type="NCBI Taxonomy" id="1231657"/>
    <lineage>
        <taxon>Eukaryota</taxon>
        <taxon>Fungi</taxon>
        <taxon>Dikarya</taxon>
        <taxon>Ascomycota</taxon>
        <taxon>Pezizomycotina</taxon>
        <taxon>Dothideomycetes</taxon>
        <taxon>Pleosporomycetidae</taxon>
        <taxon>Pleosporales</taxon>
        <taxon>Lindgomycetaceae</taxon>
        <taxon>Clohesyomyces</taxon>
    </lineage>
</organism>
<feature type="transmembrane region" description="Helical" evidence="6">
    <location>
        <begin position="234"/>
        <end position="259"/>
    </location>
</feature>
<feature type="region of interest" description="Disordered" evidence="5">
    <location>
        <begin position="362"/>
        <end position="384"/>
    </location>
</feature>
<dbReference type="InterPro" id="IPR036259">
    <property type="entry name" value="MFS_trans_sf"/>
</dbReference>
<dbReference type="Pfam" id="PF07690">
    <property type="entry name" value="MFS_1"/>
    <property type="match status" value="1"/>
</dbReference>
<feature type="compositionally biased region" description="Polar residues" evidence="5">
    <location>
        <begin position="689"/>
        <end position="711"/>
    </location>
</feature>
<evidence type="ECO:0000256" key="5">
    <source>
        <dbReference type="SAM" id="MobiDB-lite"/>
    </source>
</evidence>
<dbReference type="AlphaFoldDB" id="A0A1Y1YLE0"/>
<comment type="subcellular location">
    <subcellularLocation>
        <location evidence="1">Membrane</location>
        <topology evidence="1">Multi-pass membrane protein</topology>
    </subcellularLocation>
</comment>
<evidence type="ECO:0000256" key="6">
    <source>
        <dbReference type="SAM" id="Phobius"/>
    </source>
</evidence>
<reference evidence="8 9" key="1">
    <citation type="submission" date="2016-07" db="EMBL/GenBank/DDBJ databases">
        <title>Pervasive Adenine N6-methylation of Active Genes in Fungi.</title>
        <authorList>
            <consortium name="DOE Joint Genome Institute"/>
            <person name="Mondo S.J."/>
            <person name="Dannebaum R.O."/>
            <person name="Kuo R.C."/>
            <person name="Labutti K."/>
            <person name="Haridas S."/>
            <person name="Kuo A."/>
            <person name="Salamov A."/>
            <person name="Ahrendt S.R."/>
            <person name="Lipzen A."/>
            <person name="Sullivan W."/>
            <person name="Andreopoulos W.B."/>
            <person name="Clum A."/>
            <person name="Lindquist E."/>
            <person name="Daum C."/>
            <person name="Ramamoorthy G.K."/>
            <person name="Gryganskyi A."/>
            <person name="Culley D."/>
            <person name="Magnuson J.K."/>
            <person name="James T.Y."/>
            <person name="O'Malley M.A."/>
            <person name="Stajich J.E."/>
            <person name="Spatafora J.W."/>
            <person name="Visel A."/>
            <person name="Grigoriev I.V."/>
        </authorList>
    </citation>
    <scope>NUCLEOTIDE SEQUENCE [LARGE SCALE GENOMIC DNA]</scope>
    <source>
        <strain evidence="8 9">CBS 115471</strain>
    </source>
</reference>
<feature type="transmembrane region" description="Helical" evidence="6">
    <location>
        <begin position="607"/>
        <end position="629"/>
    </location>
</feature>
<evidence type="ECO:0000313" key="9">
    <source>
        <dbReference type="Proteomes" id="UP000193144"/>
    </source>
</evidence>
<evidence type="ECO:0000256" key="1">
    <source>
        <dbReference type="ARBA" id="ARBA00004141"/>
    </source>
</evidence>
<dbReference type="Proteomes" id="UP000193144">
    <property type="component" value="Unassembled WGS sequence"/>
</dbReference>
<feature type="domain" description="Major facilitator superfamily (MFS) profile" evidence="7">
    <location>
        <begin position="88"/>
        <end position="633"/>
    </location>
</feature>
<feature type="transmembrane region" description="Helical" evidence="6">
    <location>
        <begin position="287"/>
        <end position="309"/>
    </location>
</feature>
<feature type="compositionally biased region" description="Polar residues" evidence="5">
    <location>
        <begin position="1"/>
        <end position="12"/>
    </location>
</feature>
<keyword evidence="3 6" id="KW-1133">Transmembrane helix</keyword>
<feature type="transmembrane region" description="Helical" evidence="6">
    <location>
        <begin position="88"/>
        <end position="110"/>
    </location>
</feature>
<dbReference type="Gene3D" id="1.20.1250.20">
    <property type="entry name" value="MFS general substrate transporter like domains"/>
    <property type="match status" value="2"/>
</dbReference>
<gene>
    <name evidence="8" type="ORF">BCR34DRAFT_142584</name>
</gene>
<feature type="transmembrane region" description="Helical" evidence="6">
    <location>
        <begin position="503"/>
        <end position="523"/>
    </location>
</feature>
<evidence type="ECO:0000256" key="2">
    <source>
        <dbReference type="ARBA" id="ARBA00022692"/>
    </source>
</evidence>
<dbReference type="OrthoDB" id="433512at2759"/>
<dbReference type="SUPFAM" id="SSF103473">
    <property type="entry name" value="MFS general substrate transporter"/>
    <property type="match status" value="1"/>
</dbReference>
<dbReference type="PROSITE" id="PS50850">
    <property type="entry name" value="MFS"/>
    <property type="match status" value="1"/>
</dbReference>
<evidence type="ECO:0000259" key="7">
    <source>
        <dbReference type="PROSITE" id="PS50850"/>
    </source>
</evidence>
<dbReference type="InterPro" id="IPR011701">
    <property type="entry name" value="MFS"/>
</dbReference>
<keyword evidence="9" id="KW-1185">Reference proteome</keyword>
<dbReference type="STRING" id="1231657.A0A1Y1YLE0"/>
<evidence type="ECO:0000256" key="3">
    <source>
        <dbReference type="ARBA" id="ARBA00022989"/>
    </source>
</evidence>
<dbReference type="GO" id="GO:0022857">
    <property type="term" value="F:transmembrane transporter activity"/>
    <property type="evidence" value="ECO:0007669"/>
    <property type="project" value="InterPro"/>
</dbReference>
<feature type="transmembrane region" description="Helical" evidence="6">
    <location>
        <begin position="130"/>
        <end position="150"/>
    </location>
</feature>
<feature type="transmembrane region" description="Helical" evidence="6">
    <location>
        <begin position="201"/>
        <end position="222"/>
    </location>
</feature>
<evidence type="ECO:0000313" key="8">
    <source>
        <dbReference type="EMBL" id="ORX98812.1"/>
    </source>
</evidence>
<dbReference type="GO" id="GO:0016020">
    <property type="term" value="C:membrane"/>
    <property type="evidence" value="ECO:0007669"/>
    <property type="project" value="UniProtKB-SubCell"/>
</dbReference>
<dbReference type="InterPro" id="IPR020846">
    <property type="entry name" value="MFS_dom"/>
</dbReference>
<feature type="transmembrane region" description="Helical" evidence="6">
    <location>
        <begin position="475"/>
        <end position="497"/>
    </location>
</feature>
<feature type="region of interest" description="Disordered" evidence="5">
    <location>
        <begin position="681"/>
        <end position="724"/>
    </location>
</feature>
<feature type="compositionally biased region" description="Basic and acidic residues" evidence="5">
    <location>
        <begin position="363"/>
        <end position="372"/>
    </location>
</feature>
<dbReference type="EMBL" id="MCFA01000208">
    <property type="protein sequence ID" value="ORX98812.1"/>
    <property type="molecule type" value="Genomic_DNA"/>
</dbReference>
<evidence type="ECO:0000256" key="4">
    <source>
        <dbReference type="ARBA" id="ARBA00023136"/>
    </source>
</evidence>